<dbReference type="Proteomes" id="UP000198518">
    <property type="component" value="Unassembled WGS sequence"/>
</dbReference>
<dbReference type="OrthoDB" id="318070at2157"/>
<protein>
    <recommendedName>
        <fullName evidence="3">RNase_H superfamily protein</fullName>
    </recommendedName>
</protein>
<proteinExistence type="predicted"/>
<sequence>MVLESVAFDIETTGFGVDDAVTVVGFAVPMGVRVFVQTGGRSVTGLETRVRERVDEHVVVSVHESERELLEGVGEFVGRRLCDREVLLLAYNGERWKSGFDLPFLRTRLAQHGLAWPFSDVPYADLMPLISRRFNTTRSDASGDESQSDLVGVYETLCGGEYSGLDPFEASKEAVSAFEAGRFGDVVVHNVADVLRTQALGRLAESYCSKSDFNVKSLTPTITDS</sequence>
<organism evidence="1 2">
    <name type="scientific">Halobacterium jilantaiense</name>
    <dbReference type="NCBI Taxonomy" id="355548"/>
    <lineage>
        <taxon>Archaea</taxon>
        <taxon>Methanobacteriati</taxon>
        <taxon>Methanobacteriota</taxon>
        <taxon>Stenosarchaea group</taxon>
        <taxon>Halobacteria</taxon>
        <taxon>Halobacteriales</taxon>
        <taxon>Halobacteriaceae</taxon>
        <taxon>Halobacterium</taxon>
    </lineage>
</organism>
<dbReference type="RefSeq" id="WP_089668161.1">
    <property type="nucleotide sequence ID" value="NZ_FOJA01000001.1"/>
</dbReference>
<dbReference type="EMBL" id="FOJA01000001">
    <property type="protein sequence ID" value="SEW00893.1"/>
    <property type="molecule type" value="Genomic_DNA"/>
</dbReference>
<dbReference type="InterPro" id="IPR036397">
    <property type="entry name" value="RNaseH_sf"/>
</dbReference>
<accession>A0A1I0NHV1</accession>
<evidence type="ECO:0000313" key="2">
    <source>
        <dbReference type="Proteomes" id="UP000198518"/>
    </source>
</evidence>
<dbReference type="STRING" id="355548.SAMN04487945_0882"/>
<dbReference type="Gene3D" id="3.30.420.10">
    <property type="entry name" value="Ribonuclease H-like superfamily/Ribonuclease H"/>
    <property type="match status" value="1"/>
</dbReference>
<dbReference type="GO" id="GO:0003676">
    <property type="term" value="F:nucleic acid binding"/>
    <property type="evidence" value="ECO:0007669"/>
    <property type="project" value="InterPro"/>
</dbReference>
<reference evidence="1 2" key="1">
    <citation type="submission" date="2016-10" db="EMBL/GenBank/DDBJ databases">
        <authorList>
            <person name="de Groot N.N."/>
        </authorList>
    </citation>
    <scope>NUCLEOTIDE SEQUENCE [LARGE SCALE GENOMIC DNA]</scope>
    <source>
        <strain evidence="1 2">CGMCC 1.5337</strain>
    </source>
</reference>
<evidence type="ECO:0000313" key="1">
    <source>
        <dbReference type="EMBL" id="SEW00893.1"/>
    </source>
</evidence>
<keyword evidence="2" id="KW-1185">Reference proteome</keyword>
<dbReference type="SUPFAM" id="SSF53098">
    <property type="entry name" value="Ribonuclease H-like"/>
    <property type="match status" value="1"/>
</dbReference>
<dbReference type="AlphaFoldDB" id="A0A1I0NHV1"/>
<dbReference type="InterPro" id="IPR012337">
    <property type="entry name" value="RNaseH-like_sf"/>
</dbReference>
<gene>
    <name evidence="1" type="ORF">SAMN04487945_0882</name>
</gene>
<evidence type="ECO:0008006" key="3">
    <source>
        <dbReference type="Google" id="ProtNLM"/>
    </source>
</evidence>
<name>A0A1I0NHV1_9EURY</name>